<dbReference type="EMBL" id="FNBA01000003">
    <property type="protein sequence ID" value="SDE93525.1"/>
    <property type="molecule type" value="Genomic_DNA"/>
</dbReference>
<keyword evidence="2" id="KW-1185">Reference proteome</keyword>
<dbReference type="RefSeq" id="WP_093144562.1">
    <property type="nucleotide sequence ID" value="NZ_BMWO01000005.1"/>
</dbReference>
<dbReference type="OrthoDB" id="1490620at2"/>
<gene>
    <name evidence="1" type="ORF">SAMN05421855_103420</name>
</gene>
<evidence type="ECO:0000313" key="2">
    <source>
        <dbReference type="Proteomes" id="UP000199321"/>
    </source>
</evidence>
<proteinExistence type="predicted"/>
<dbReference type="STRING" id="227084.SAMN05421855_103420"/>
<evidence type="ECO:0000313" key="1">
    <source>
        <dbReference type="EMBL" id="SDE93525.1"/>
    </source>
</evidence>
<organism evidence="1 2">
    <name type="scientific">Ulvibacter litoralis</name>
    <dbReference type="NCBI Taxonomy" id="227084"/>
    <lineage>
        <taxon>Bacteria</taxon>
        <taxon>Pseudomonadati</taxon>
        <taxon>Bacteroidota</taxon>
        <taxon>Flavobacteriia</taxon>
        <taxon>Flavobacteriales</taxon>
        <taxon>Flavobacteriaceae</taxon>
        <taxon>Ulvibacter</taxon>
    </lineage>
</organism>
<dbReference type="PROSITE" id="PS51257">
    <property type="entry name" value="PROKAR_LIPOPROTEIN"/>
    <property type="match status" value="1"/>
</dbReference>
<name>A0A1G7GZI4_9FLAO</name>
<sequence length="277" mass="32345">MKLSLLTAIILSTVLLSCNDKNQSKSNEITETVETATPTFQNKGQELVYTMMQKVGDYNTLREHKDVVYTYHYQTPDGKADISTEKYLFDGELSYGSYQKHERTFADLEGHIEQGYDGSEYWLKHNGTVLNDTTRLKKVAFNRPTNFYWFTMFQKLSDPSVNYEYLKEETINNVAYDVVKVSFQSVENKPTDIYQLYINKETSLVDQFLFTVADFGVLDTPRLMTLQYEEVDGMLLPTKRLYKKSNWNADVSEEPWIQVNWSDIKFNNNLSKDDFKK</sequence>
<reference evidence="1 2" key="1">
    <citation type="submission" date="2016-10" db="EMBL/GenBank/DDBJ databases">
        <authorList>
            <person name="de Groot N.N."/>
        </authorList>
    </citation>
    <scope>NUCLEOTIDE SEQUENCE [LARGE SCALE GENOMIC DNA]</scope>
    <source>
        <strain evidence="1 2">DSM 16195</strain>
    </source>
</reference>
<accession>A0A1G7GZI4</accession>
<dbReference type="Proteomes" id="UP000199321">
    <property type="component" value="Unassembled WGS sequence"/>
</dbReference>
<dbReference type="AlphaFoldDB" id="A0A1G7GZI4"/>
<protein>
    <submittedName>
        <fullName evidence="1">Uncharacterized protein</fullName>
    </submittedName>
</protein>